<dbReference type="GO" id="GO:0046872">
    <property type="term" value="F:metal ion binding"/>
    <property type="evidence" value="ECO:0007669"/>
    <property type="project" value="UniProtKB-KW"/>
</dbReference>
<dbReference type="Pfam" id="PF02298">
    <property type="entry name" value="Cu_bind_like"/>
    <property type="match status" value="1"/>
</dbReference>
<evidence type="ECO:0000256" key="2">
    <source>
        <dbReference type="ARBA" id="ARBA00022723"/>
    </source>
</evidence>
<evidence type="ECO:0000313" key="10">
    <source>
        <dbReference type="Proteomes" id="UP001293593"/>
    </source>
</evidence>
<dbReference type="EMBL" id="JAWXYG010000002">
    <property type="protein sequence ID" value="KAK4279917.1"/>
    <property type="molecule type" value="Genomic_DNA"/>
</dbReference>
<dbReference type="InterPro" id="IPR003245">
    <property type="entry name" value="Phytocyanin_dom"/>
</dbReference>
<dbReference type="AlphaFoldDB" id="A0AAE1TBY0"/>
<evidence type="ECO:0000256" key="6">
    <source>
        <dbReference type="SAM" id="MobiDB-lite"/>
    </source>
</evidence>
<comment type="caution">
    <text evidence="9">The sequence shown here is derived from an EMBL/GenBank/DDBJ whole genome shotgun (WGS) entry which is preliminary data.</text>
</comment>
<dbReference type="SUPFAM" id="SSF49503">
    <property type="entry name" value="Cupredoxins"/>
    <property type="match status" value="1"/>
</dbReference>
<dbReference type="PROSITE" id="PS51485">
    <property type="entry name" value="PHYTOCYANIN"/>
    <property type="match status" value="1"/>
</dbReference>
<dbReference type="InterPro" id="IPR039391">
    <property type="entry name" value="Phytocyanin-like"/>
</dbReference>
<dbReference type="GO" id="GO:0009055">
    <property type="term" value="F:electron transfer activity"/>
    <property type="evidence" value="ECO:0007669"/>
    <property type="project" value="InterPro"/>
</dbReference>
<sequence length="191" mass="20158">MAKQLMMFLASVVCFAFVILRCSATTYVVGDNSGWDISTNLGTWIQDKKFQVGDVLLFQYSSSDSVDEVTRENYQTCNTNKVLATYGNGNTSVPLTKPGDRYFVSGNKLYCLGGMKLHVHVEGNGATSPAQAPASAVSAGSPTAATSGLPGKPAASQKNIPLTNGAKNSGMDVTVKLVCVALMVASVSWIF</sequence>
<dbReference type="Gene3D" id="2.60.40.420">
    <property type="entry name" value="Cupredoxins - blue copper proteins"/>
    <property type="match status" value="1"/>
</dbReference>
<name>A0AAE1TBY0_9FABA</name>
<accession>A0AAE1TBY0</accession>
<evidence type="ECO:0000256" key="3">
    <source>
        <dbReference type="ARBA" id="ARBA00022982"/>
    </source>
</evidence>
<feature type="signal peptide" evidence="7">
    <location>
        <begin position="1"/>
        <end position="24"/>
    </location>
</feature>
<keyword evidence="4" id="KW-0186">Copper</keyword>
<keyword evidence="5" id="KW-0325">Glycoprotein</keyword>
<dbReference type="PANTHER" id="PTHR33021">
    <property type="entry name" value="BLUE COPPER PROTEIN"/>
    <property type="match status" value="1"/>
</dbReference>
<keyword evidence="1" id="KW-0813">Transport</keyword>
<evidence type="ECO:0000256" key="1">
    <source>
        <dbReference type="ARBA" id="ARBA00022448"/>
    </source>
</evidence>
<proteinExistence type="predicted"/>
<evidence type="ECO:0000256" key="5">
    <source>
        <dbReference type="ARBA" id="ARBA00023180"/>
    </source>
</evidence>
<gene>
    <name evidence="9" type="ORF">QN277_011616</name>
</gene>
<evidence type="ECO:0000256" key="4">
    <source>
        <dbReference type="ARBA" id="ARBA00023008"/>
    </source>
</evidence>
<evidence type="ECO:0000259" key="8">
    <source>
        <dbReference type="PROSITE" id="PS51485"/>
    </source>
</evidence>
<protein>
    <recommendedName>
        <fullName evidence="8">Phytocyanin domain-containing protein</fullName>
    </recommendedName>
</protein>
<feature type="region of interest" description="Disordered" evidence="6">
    <location>
        <begin position="128"/>
        <end position="163"/>
    </location>
</feature>
<dbReference type="InterPro" id="IPR008972">
    <property type="entry name" value="Cupredoxin"/>
</dbReference>
<feature type="chain" id="PRO_5042225158" description="Phytocyanin domain-containing protein" evidence="7">
    <location>
        <begin position="25"/>
        <end position="191"/>
    </location>
</feature>
<feature type="domain" description="Phytocyanin" evidence="8">
    <location>
        <begin position="25"/>
        <end position="123"/>
    </location>
</feature>
<evidence type="ECO:0000313" key="9">
    <source>
        <dbReference type="EMBL" id="KAK4279917.1"/>
    </source>
</evidence>
<dbReference type="CDD" id="cd04216">
    <property type="entry name" value="Phytocyanin"/>
    <property type="match status" value="1"/>
</dbReference>
<keyword evidence="10" id="KW-1185">Reference proteome</keyword>
<evidence type="ECO:0000256" key="7">
    <source>
        <dbReference type="SAM" id="SignalP"/>
    </source>
</evidence>
<keyword evidence="3" id="KW-0249">Electron transport</keyword>
<dbReference type="Proteomes" id="UP001293593">
    <property type="component" value="Unassembled WGS sequence"/>
</dbReference>
<keyword evidence="7" id="KW-0732">Signal</keyword>
<organism evidence="9 10">
    <name type="scientific">Acacia crassicarpa</name>
    <name type="common">northern wattle</name>
    <dbReference type="NCBI Taxonomy" id="499986"/>
    <lineage>
        <taxon>Eukaryota</taxon>
        <taxon>Viridiplantae</taxon>
        <taxon>Streptophyta</taxon>
        <taxon>Embryophyta</taxon>
        <taxon>Tracheophyta</taxon>
        <taxon>Spermatophyta</taxon>
        <taxon>Magnoliopsida</taxon>
        <taxon>eudicotyledons</taxon>
        <taxon>Gunneridae</taxon>
        <taxon>Pentapetalae</taxon>
        <taxon>rosids</taxon>
        <taxon>fabids</taxon>
        <taxon>Fabales</taxon>
        <taxon>Fabaceae</taxon>
        <taxon>Caesalpinioideae</taxon>
        <taxon>mimosoid clade</taxon>
        <taxon>Acacieae</taxon>
        <taxon>Acacia</taxon>
    </lineage>
</organism>
<dbReference type="FunFam" id="2.60.40.420:FF:000003">
    <property type="entry name" value="Blue copper"/>
    <property type="match status" value="1"/>
</dbReference>
<dbReference type="PANTHER" id="PTHR33021:SF70">
    <property type="entry name" value="PHYTOCYANIN DOMAIN-CONTAINING PROTEIN"/>
    <property type="match status" value="1"/>
</dbReference>
<feature type="compositionally biased region" description="Low complexity" evidence="6">
    <location>
        <begin position="128"/>
        <end position="148"/>
    </location>
</feature>
<reference evidence="9" key="1">
    <citation type="submission" date="2023-10" db="EMBL/GenBank/DDBJ databases">
        <title>Chromosome-level genome of the transformable northern wattle, Acacia crassicarpa.</title>
        <authorList>
            <person name="Massaro I."/>
            <person name="Sinha N.R."/>
            <person name="Poethig S."/>
            <person name="Leichty A.R."/>
        </authorList>
    </citation>
    <scope>NUCLEOTIDE SEQUENCE</scope>
    <source>
        <strain evidence="9">Acra3RX</strain>
        <tissue evidence="9">Leaf</tissue>
    </source>
</reference>
<keyword evidence="2" id="KW-0479">Metal-binding</keyword>
<dbReference type="GO" id="GO:0005886">
    <property type="term" value="C:plasma membrane"/>
    <property type="evidence" value="ECO:0007669"/>
    <property type="project" value="TreeGrafter"/>
</dbReference>